<dbReference type="PANTHER" id="PTHR31927:SF2">
    <property type="entry name" value="FI07246P-RELATED"/>
    <property type="match status" value="1"/>
</dbReference>
<evidence type="ECO:0000313" key="5">
    <source>
        <dbReference type="RefSeq" id="XP_018014592.1"/>
    </source>
</evidence>
<dbReference type="PANTHER" id="PTHR31927">
    <property type="entry name" value="FI07246P-RELATED-RELATED"/>
    <property type="match status" value="1"/>
</dbReference>
<dbReference type="Proteomes" id="UP000694843">
    <property type="component" value="Unplaced"/>
</dbReference>
<feature type="chain" id="PRO_5034981764" evidence="2">
    <location>
        <begin position="20"/>
        <end position="591"/>
    </location>
</feature>
<evidence type="ECO:0000256" key="1">
    <source>
        <dbReference type="SAM" id="MobiDB-lite"/>
    </source>
</evidence>
<dbReference type="SMART" id="SM00690">
    <property type="entry name" value="DM5"/>
    <property type="match status" value="1"/>
</dbReference>
<proteinExistence type="predicted"/>
<keyword evidence="2" id="KW-0732">Signal</keyword>
<dbReference type="GeneID" id="108671546"/>
<protein>
    <submittedName>
        <fullName evidence="5">Uncharacterized protein LOC108671546</fullName>
    </submittedName>
</protein>
<evidence type="ECO:0000259" key="3">
    <source>
        <dbReference type="SMART" id="SM00690"/>
    </source>
</evidence>
<dbReference type="KEGG" id="hazt:108671546"/>
<feature type="compositionally biased region" description="Low complexity" evidence="1">
    <location>
        <begin position="88"/>
        <end position="101"/>
    </location>
</feature>
<feature type="signal peptide" evidence="2">
    <location>
        <begin position="1"/>
        <end position="19"/>
    </location>
</feature>
<name>A0A8B7NLQ9_HYAAZ</name>
<dbReference type="OrthoDB" id="6376010at2759"/>
<accession>A0A8B7NLQ9</accession>
<feature type="domain" description="DUF243" evidence="3">
    <location>
        <begin position="393"/>
        <end position="487"/>
    </location>
</feature>
<dbReference type="GO" id="GO:0040003">
    <property type="term" value="P:chitin-based cuticle development"/>
    <property type="evidence" value="ECO:0007669"/>
    <property type="project" value="TreeGrafter"/>
</dbReference>
<feature type="compositionally biased region" description="Polar residues" evidence="1">
    <location>
        <begin position="107"/>
        <end position="117"/>
    </location>
</feature>
<dbReference type="AlphaFoldDB" id="A0A8B7NLQ9"/>
<dbReference type="RefSeq" id="XP_018014592.1">
    <property type="nucleotide sequence ID" value="XM_018159103.2"/>
</dbReference>
<dbReference type="GO" id="GO:0008010">
    <property type="term" value="F:structural constituent of chitin-based larval cuticle"/>
    <property type="evidence" value="ECO:0007669"/>
    <property type="project" value="TreeGrafter"/>
</dbReference>
<reference evidence="5" key="1">
    <citation type="submission" date="2025-08" db="UniProtKB">
        <authorList>
            <consortium name="RefSeq"/>
        </authorList>
    </citation>
    <scope>IDENTIFICATION</scope>
    <source>
        <tissue evidence="5">Whole organism</tissue>
    </source>
</reference>
<keyword evidence="4" id="KW-1185">Reference proteome</keyword>
<feature type="region of interest" description="Disordered" evidence="1">
    <location>
        <begin position="88"/>
        <end position="117"/>
    </location>
</feature>
<dbReference type="InterPro" id="IPR004145">
    <property type="entry name" value="DUF243"/>
</dbReference>
<evidence type="ECO:0000256" key="2">
    <source>
        <dbReference type="SAM" id="SignalP"/>
    </source>
</evidence>
<feature type="region of interest" description="Disordered" evidence="1">
    <location>
        <begin position="565"/>
        <end position="591"/>
    </location>
</feature>
<sequence>MIRMKIFLVLTTLLYGALAAELNHVNGFKNFQHQGPSLVYQSPARQNQQDLSAQFDSFQAFQPQQPDFQVEQQSFQLQQQNFLPQQQNFQPQQQALQPQQQHFESPEQPQQIVSEDVRSSSSVGAAISVDNIQQSSVDEQPQVTNFDQGFAQSGDLQIIGVSSNLASISNVQNSVQLQPVSPSQSLDIVPASLMLHMNDEGDHSSVANDVLNVQEVSTSQSFTPNHQENQNLASPQVLPRTYKSPQLVLVNQGQQQQINVPQTLPFILNTNNVPINNVQEPAVEQRPEVSGVFFEQTIQSSPQVQDEIVPDLPQPQIAEQPVEQPFEVIVNDEETTDSPSVATHDTFSEDLVATKPLTRPEFKPTSVARVRKIETTRCGDGLLADARGDCVEPQIVRNVYLYAAPKQERKFKTLKSVPKPKIEYNIVFVRSPDKDALFKPLVAPAPQQKTLVYVLNKKLAAEDQDLIEVPVHPKLEPEVYFVNYGEDENPQLPGGIDLRTALSEVALEGTVIGDASGSLTHFVESVDAPESFAVENLEVVRQEDDASADSFFVATADDDIDVQTEASEEGYKYPESSGFEVRSSINNGNEQ</sequence>
<organism evidence="4 5">
    <name type="scientific">Hyalella azteca</name>
    <name type="common">Amphipod</name>
    <dbReference type="NCBI Taxonomy" id="294128"/>
    <lineage>
        <taxon>Eukaryota</taxon>
        <taxon>Metazoa</taxon>
        <taxon>Ecdysozoa</taxon>
        <taxon>Arthropoda</taxon>
        <taxon>Crustacea</taxon>
        <taxon>Multicrustacea</taxon>
        <taxon>Malacostraca</taxon>
        <taxon>Eumalacostraca</taxon>
        <taxon>Peracarida</taxon>
        <taxon>Amphipoda</taxon>
        <taxon>Senticaudata</taxon>
        <taxon>Talitrida</taxon>
        <taxon>Talitroidea</taxon>
        <taxon>Hyalellidae</taxon>
        <taxon>Hyalella</taxon>
    </lineage>
</organism>
<evidence type="ECO:0000313" key="4">
    <source>
        <dbReference type="Proteomes" id="UP000694843"/>
    </source>
</evidence>
<dbReference type="GO" id="GO:0062129">
    <property type="term" value="C:chitin-based extracellular matrix"/>
    <property type="evidence" value="ECO:0007669"/>
    <property type="project" value="TreeGrafter"/>
</dbReference>
<dbReference type="Pfam" id="PF03103">
    <property type="entry name" value="DUF243"/>
    <property type="match status" value="1"/>
</dbReference>
<gene>
    <name evidence="5" type="primary">LOC108671546</name>
</gene>